<feature type="binding site" evidence="8">
    <location>
        <position position="289"/>
    </location>
    <ligand>
        <name>Mg(2+)</name>
        <dbReference type="ChEBI" id="CHEBI:18420"/>
    </ligand>
</feature>
<keyword evidence="3 8" id="KW-0548">Nucleotidyltransferase</keyword>
<comment type="catalytic activity">
    <reaction evidence="8">
        <text>L-threonyl-[protein] + ATP = 3-O-(5'-adenylyl)-L-threonyl-[protein] + diphosphate</text>
        <dbReference type="Rhea" id="RHEA:54292"/>
        <dbReference type="Rhea" id="RHEA-COMP:11060"/>
        <dbReference type="Rhea" id="RHEA-COMP:13847"/>
        <dbReference type="ChEBI" id="CHEBI:30013"/>
        <dbReference type="ChEBI" id="CHEBI:30616"/>
        <dbReference type="ChEBI" id="CHEBI:33019"/>
        <dbReference type="ChEBI" id="CHEBI:138113"/>
        <dbReference type="EC" id="2.7.7.108"/>
    </reaction>
</comment>
<dbReference type="EC" id="2.7.7.108" evidence="8"/>
<dbReference type="PANTHER" id="PTHR32057:SF14">
    <property type="entry name" value="PROTEIN ADENYLYLTRANSFERASE SELO, MITOCHONDRIAL"/>
    <property type="match status" value="1"/>
</dbReference>
<comment type="caution">
    <text evidence="9">The sequence shown here is derived from an EMBL/GenBank/DDBJ whole genome shotgun (WGS) entry which is preliminary data.</text>
</comment>
<comment type="catalytic activity">
    <reaction evidence="8">
        <text>L-tyrosyl-[protein] + UTP = O-(5'-uridylyl)-L-tyrosyl-[protein] + diphosphate</text>
        <dbReference type="Rhea" id="RHEA:83887"/>
        <dbReference type="Rhea" id="RHEA-COMP:10136"/>
        <dbReference type="Rhea" id="RHEA-COMP:20238"/>
        <dbReference type="ChEBI" id="CHEBI:33019"/>
        <dbReference type="ChEBI" id="CHEBI:46398"/>
        <dbReference type="ChEBI" id="CHEBI:46858"/>
        <dbReference type="ChEBI" id="CHEBI:90602"/>
    </reaction>
</comment>
<keyword evidence="8" id="KW-0464">Manganese</keyword>
<evidence type="ECO:0000313" key="9">
    <source>
        <dbReference type="EMBL" id="MDH7452440.1"/>
    </source>
</evidence>
<comment type="catalytic activity">
    <reaction evidence="8">
        <text>L-tyrosyl-[protein] + ATP = O-(5'-adenylyl)-L-tyrosyl-[protein] + diphosphate</text>
        <dbReference type="Rhea" id="RHEA:54288"/>
        <dbReference type="Rhea" id="RHEA-COMP:10136"/>
        <dbReference type="Rhea" id="RHEA-COMP:13846"/>
        <dbReference type="ChEBI" id="CHEBI:30616"/>
        <dbReference type="ChEBI" id="CHEBI:33019"/>
        <dbReference type="ChEBI" id="CHEBI:46858"/>
        <dbReference type="ChEBI" id="CHEBI:83624"/>
        <dbReference type="EC" id="2.7.7.108"/>
    </reaction>
</comment>
<evidence type="ECO:0000256" key="5">
    <source>
        <dbReference type="ARBA" id="ARBA00022741"/>
    </source>
</evidence>
<feature type="binding site" evidence="8">
    <location>
        <position position="298"/>
    </location>
    <ligand>
        <name>Mg(2+)</name>
        <dbReference type="ChEBI" id="CHEBI:18420"/>
    </ligand>
</feature>
<evidence type="ECO:0000256" key="8">
    <source>
        <dbReference type="HAMAP-Rule" id="MF_00692"/>
    </source>
</evidence>
<dbReference type="NCBIfam" id="NF000658">
    <property type="entry name" value="PRK00029.1"/>
    <property type="match status" value="1"/>
</dbReference>
<keyword evidence="2 8" id="KW-0808">Transferase</keyword>
<dbReference type="EMBL" id="JARYGX010000013">
    <property type="protein sequence ID" value="MDH7452440.1"/>
    <property type="molecule type" value="Genomic_DNA"/>
</dbReference>
<dbReference type="Pfam" id="PF02696">
    <property type="entry name" value="SelO"/>
    <property type="match status" value="1"/>
</dbReference>
<feature type="binding site" evidence="8">
    <location>
        <position position="105"/>
    </location>
    <ligand>
        <name>ATP</name>
        <dbReference type="ChEBI" id="CHEBI:30616"/>
    </ligand>
</feature>
<keyword evidence="7 8" id="KW-0460">Magnesium</keyword>
<dbReference type="HAMAP" id="MF_00692">
    <property type="entry name" value="SelO"/>
    <property type="match status" value="1"/>
</dbReference>
<name>A0ABT6MQ16_9GAMM</name>
<feature type="binding site" evidence="8">
    <location>
        <position position="196"/>
    </location>
    <ligand>
        <name>ATP</name>
        <dbReference type="ChEBI" id="CHEBI:30616"/>
    </ligand>
</feature>
<keyword evidence="6 8" id="KW-0067">ATP-binding</keyword>
<keyword evidence="4 8" id="KW-0479">Metal-binding</keyword>
<feature type="binding site" evidence="8">
    <location>
        <position position="298"/>
    </location>
    <ligand>
        <name>ATP</name>
        <dbReference type="ChEBI" id="CHEBI:30616"/>
    </ligand>
</feature>
<comment type="catalytic activity">
    <reaction evidence="8">
        <text>L-seryl-[protein] + UTP = O-(5'-uridylyl)-L-seryl-[protein] + diphosphate</text>
        <dbReference type="Rhea" id="RHEA:64604"/>
        <dbReference type="Rhea" id="RHEA-COMP:9863"/>
        <dbReference type="Rhea" id="RHEA-COMP:16635"/>
        <dbReference type="ChEBI" id="CHEBI:29999"/>
        <dbReference type="ChEBI" id="CHEBI:33019"/>
        <dbReference type="ChEBI" id="CHEBI:46398"/>
        <dbReference type="ChEBI" id="CHEBI:156051"/>
    </reaction>
</comment>
<keyword evidence="10" id="KW-1185">Reference proteome</keyword>
<comment type="cofactor">
    <cofactor evidence="8">
        <name>Mg(2+)</name>
        <dbReference type="ChEBI" id="CHEBI:18420"/>
    </cofactor>
    <cofactor evidence="8">
        <name>Mn(2+)</name>
        <dbReference type="ChEBI" id="CHEBI:29035"/>
    </cofactor>
</comment>
<feature type="binding site" evidence="8">
    <location>
        <position position="203"/>
    </location>
    <ligand>
        <name>ATP</name>
        <dbReference type="ChEBI" id="CHEBI:30616"/>
    </ligand>
</feature>
<reference evidence="9" key="1">
    <citation type="journal article" date="2007" name="Int. J. Syst. Evol. Microbiol.">
        <title>Luteimonas composti sp. nov., a moderately thermophilic bacterium isolated from food waste.</title>
        <authorList>
            <person name="Young C.C."/>
            <person name="Kampfer P."/>
            <person name="Chen W.M."/>
            <person name="Yen W.S."/>
            <person name="Arun A.B."/>
            <person name="Lai W.A."/>
            <person name="Shen F.T."/>
            <person name="Rekha P.D."/>
            <person name="Lin K.Y."/>
            <person name="Chou J.H."/>
        </authorList>
    </citation>
    <scope>NUCLEOTIDE SEQUENCE</scope>
    <source>
        <strain evidence="9">CC-YY355</strain>
    </source>
</reference>
<sequence>MDLPRLHFDNAFVRELPGDPETGPRVRQVAGAVWSRVMPTPVQAPTLLAHSREVAEELGFTPGQLASPAFAEVFGGNTLLPGMDPVASNYGGHQFGHWAGQLGDGRAISLGECITAAGGRRELQLKGAGMTPYSRSADGRAVLRSSIREFLCSEAMHHLGVPTTRALSLVSTGEAVVRDMFYDGHPAPEPGAIVCRVAPSFLRFGHFELPYAAGDLELLRRLADFCIWRDFPHLLGARAAEPLDALRRAGAFDETRYGDWFEEVCVRTARTVAHWMRVGFVHGVLNTDNMSILGLTIDYGPYGWIDDFDPDWTPNTTDAQGRRYRFGWQPRVAHWNLSRLAQALSPLFGDVAPLQAGLDRYVEAWQAAEREVVAGKLGLARCRDGDLALMERLQALMQSAQVDMAIWFRALAELDPAQPSLTPMADGFYDASLREAHAADLEQWLRDYALRLRDDPLDAAARRARMRASNPKYVLRNYLAQQAIDQAAAGDPSGIADLLEVMRRPYDEQPGREAHAAKRPDWARSRAGCSMLSCSS</sequence>
<feature type="binding site" evidence="8">
    <location>
        <position position="103"/>
    </location>
    <ligand>
        <name>ATP</name>
        <dbReference type="ChEBI" id="CHEBI:30616"/>
    </ligand>
</feature>
<evidence type="ECO:0000256" key="7">
    <source>
        <dbReference type="ARBA" id="ARBA00022842"/>
    </source>
</evidence>
<evidence type="ECO:0000256" key="6">
    <source>
        <dbReference type="ARBA" id="ARBA00022840"/>
    </source>
</evidence>
<feature type="binding site" evidence="8">
    <location>
        <position position="106"/>
    </location>
    <ligand>
        <name>ATP</name>
        <dbReference type="ChEBI" id="CHEBI:30616"/>
    </ligand>
</feature>
<feature type="binding site" evidence="8">
    <location>
        <position position="138"/>
    </location>
    <ligand>
        <name>ATP</name>
        <dbReference type="ChEBI" id="CHEBI:30616"/>
    </ligand>
</feature>
<dbReference type="Proteomes" id="UP001160550">
    <property type="component" value="Unassembled WGS sequence"/>
</dbReference>
<dbReference type="InterPro" id="IPR003846">
    <property type="entry name" value="SelO"/>
</dbReference>
<evidence type="ECO:0000256" key="2">
    <source>
        <dbReference type="ARBA" id="ARBA00022679"/>
    </source>
</evidence>
<comment type="function">
    <text evidence="8">Nucleotidyltransferase involved in the post-translational modification of proteins. It can catalyze the addition of adenosine monophosphate (AMP) or uridine monophosphate (UMP) to a protein, resulting in modifications known as AMPylation and UMPylation.</text>
</comment>
<feature type="binding site" evidence="8">
    <location>
        <position position="139"/>
    </location>
    <ligand>
        <name>ATP</name>
        <dbReference type="ChEBI" id="CHEBI:30616"/>
    </ligand>
</feature>
<organism evidence="9 10">
    <name type="scientific">Luteimonas composti</name>
    <dbReference type="NCBI Taxonomy" id="398257"/>
    <lineage>
        <taxon>Bacteria</taxon>
        <taxon>Pseudomonadati</taxon>
        <taxon>Pseudomonadota</taxon>
        <taxon>Gammaproteobacteria</taxon>
        <taxon>Lysobacterales</taxon>
        <taxon>Lysobacteraceae</taxon>
        <taxon>Luteimonas</taxon>
    </lineage>
</organism>
<evidence type="ECO:0000256" key="4">
    <source>
        <dbReference type="ARBA" id="ARBA00022723"/>
    </source>
</evidence>
<dbReference type="EC" id="2.7.7.-" evidence="8"/>
<keyword evidence="5 8" id="KW-0547">Nucleotide-binding</keyword>
<protein>
    <recommendedName>
        <fullName evidence="8">Protein nucleotidyltransferase YdiU</fullName>
        <ecNumber evidence="8">2.7.7.-</ecNumber>
    </recommendedName>
    <alternativeName>
        <fullName evidence="8">Protein adenylyltransferase YdiU</fullName>
        <ecNumber evidence="8">2.7.7.108</ecNumber>
    </alternativeName>
    <alternativeName>
        <fullName evidence="8">Protein uridylyltransferase YdiU</fullName>
        <ecNumber evidence="8">2.7.7.-</ecNumber>
    </alternativeName>
</protein>
<evidence type="ECO:0000256" key="3">
    <source>
        <dbReference type="ARBA" id="ARBA00022695"/>
    </source>
</evidence>
<proteinExistence type="inferred from homology"/>
<dbReference type="PANTHER" id="PTHR32057">
    <property type="entry name" value="PROTEIN ADENYLYLTRANSFERASE SELO, MITOCHONDRIAL"/>
    <property type="match status" value="1"/>
</dbReference>
<gene>
    <name evidence="8" type="primary">ydiU</name>
    <name evidence="8" type="synonym">selO</name>
    <name evidence="9" type="ORF">QF205_04985</name>
</gene>
<reference evidence="9" key="2">
    <citation type="submission" date="2023-04" db="EMBL/GenBank/DDBJ databases">
        <authorList>
            <person name="Sun J.-Q."/>
        </authorList>
    </citation>
    <scope>NUCLEOTIDE SEQUENCE</scope>
    <source>
        <strain evidence="9">CC-YY355</strain>
    </source>
</reference>
<comment type="catalytic activity">
    <reaction evidence="8">
        <text>L-seryl-[protein] + ATP = 3-O-(5'-adenylyl)-L-seryl-[protein] + diphosphate</text>
        <dbReference type="Rhea" id="RHEA:58120"/>
        <dbReference type="Rhea" id="RHEA-COMP:9863"/>
        <dbReference type="Rhea" id="RHEA-COMP:15073"/>
        <dbReference type="ChEBI" id="CHEBI:29999"/>
        <dbReference type="ChEBI" id="CHEBI:30616"/>
        <dbReference type="ChEBI" id="CHEBI:33019"/>
        <dbReference type="ChEBI" id="CHEBI:142516"/>
        <dbReference type="EC" id="2.7.7.108"/>
    </reaction>
</comment>
<feature type="active site" description="Proton acceptor" evidence="8">
    <location>
        <position position="288"/>
    </location>
</feature>
<evidence type="ECO:0000256" key="1">
    <source>
        <dbReference type="ARBA" id="ARBA00009747"/>
    </source>
</evidence>
<comment type="similarity">
    <text evidence="1 8">Belongs to the SELO family.</text>
</comment>
<comment type="catalytic activity">
    <reaction evidence="8">
        <text>L-histidyl-[protein] + UTP = N(tele)-(5'-uridylyl)-L-histidyl-[protein] + diphosphate</text>
        <dbReference type="Rhea" id="RHEA:83891"/>
        <dbReference type="Rhea" id="RHEA-COMP:9745"/>
        <dbReference type="Rhea" id="RHEA-COMP:20239"/>
        <dbReference type="ChEBI" id="CHEBI:29979"/>
        <dbReference type="ChEBI" id="CHEBI:33019"/>
        <dbReference type="ChEBI" id="CHEBI:46398"/>
        <dbReference type="ChEBI" id="CHEBI:233474"/>
    </reaction>
</comment>
<evidence type="ECO:0000313" key="10">
    <source>
        <dbReference type="Proteomes" id="UP001160550"/>
    </source>
</evidence>
<accession>A0ABT6MQ16</accession>
<feature type="binding site" evidence="8">
    <location>
        <position position="126"/>
    </location>
    <ligand>
        <name>ATP</name>
        <dbReference type="ChEBI" id="CHEBI:30616"/>
    </ligand>
</feature>